<comment type="caution">
    <text evidence="1">The sequence shown here is derived from an EMBL/GenBank/DDBJ whole genome shotgun (WGS) entry which is preliminary data.</text>
</comment>
<dbReference type="RefSeq" id="WP_379022749.1">
    <property type="nucleotide sequence ID" value="NZ_JBHRTA010000036.1"/>
</dbReference>
<gene>
    <name evidence="1" type="ORF">ACFOET_11625</name>
</gene>
<name>A0ABV7JME5_9SPHI</name>
<dbReference type="Proteomes" id="UP001595526">
    <property type="component" value="Unassembled WGS sequence"/>
</dbReference>
<evidence type="ECO:0000313" key="1">
    <source>
        <dbReference type="EMBL" id="MFC3198262.1"/>
    </source>
</evidence>
<organism evidence="1 2">
    <name type="scientific">Parapedobacter deserti</name>
    <dbReference type="NCBI Taxonomy" id="1912957"/>
    <lineage>
        <taxon>Bacteria</taxon>
        <taxon>Pseudomonadati</taxon>
        <taxon>Bacteroidota</taxon>
        <taxon>Sphingobacteriia</taxon>
        <taxon>Sphingobacteriales</taxon>
        <taxon>Sphingobacteriaceae</taxon>
        <taxon>Parapedobacter</taxon>
    </lineage>
</organism>
<protein>
    <submittedName>
        <fullName evidence="1">Uncharacterized protein</fullName>
    </submittedName>
</protein>
<dbReference type="EMBL" id="JBHRTA010000036">
    <property type="protein sequence ID" value="MFC3198262.1"/>
    <property type="molecule type" value="Genomic_DNA"/>
</dbReference>
<sequence>MVKATYISKRYGKGSTGFDTAVPPQASYGRSGGVPRSLNTPLLRKPAVLATRFPEPSQGTPGTAICAVICHPGPALPRQQRGDGGAEQVPAKGWKALVGRVKAKVTARQAQIHRYYLAHMRKHVALTTKLTFRFVRLIAITVRVSRWMWFRRPALSYGAMNRFVHDRRFALFRRRAVSYASGGQRVITIYRPPLQRVEAGARSTDTRLTNPYFKLKTVSISV</sequence>
<reference evidence="2" key="1">
    <citation type="journal article" date="2019" name="Int. J. Syst. Evol. Microbiol.">
        <title>The Global Catalogue of Microorganisms (GCM) 10K type strain sequencing project: providing services to taxonomists for standard genome sequencing and annotation.</title>
        <authorList>
            <consortium name="The Broad Institute Genomics Platform"/>
            <consortium name="The Broad Institute Genome Sequencing Center for Infectious Disease"/>
            <person name="Wu L."/>
            <person name="Ma J."/>
        </authorList>
    </citation>
    <scope>NUCLEOTIDE SEQUENCE [LARGE SCALE GENOMIC DNA]</scope>
    <source>
        <strain evidence="2">KCTC 52416</strain>
    </source>
</reference>
<evidence type="ECO:0000313" key="2">
    <source>
        <dbReference type="Proteomes" id="UP001595526"/>
    </source>
</evidence>
<proteinExistence type="predicted"/>
<keyword evidence="2" id="KW-1185">Reference proteome</keyword>
<accession>A0ABV7JME5</accession>